<feature type="compositionally biased region" description="Polar residues" evidence="1">
    <location>
        <begin position="59"/>
        <end position="68"/>
    </location>
</feature>
<feature type="region of interest" description="Disordered" evidence="1">
    <location>
        <begin position="122"/>
        <end position="234"/>
    </location>
</feature>
<dbReference type="OrthoDB" id="5425130at2759"/>
<evidence type="ECO:0000256" key="1">
    <source>
        <dbReference type="SAM" id="MobiDB-lite"/>
    </source>
</evidence>
<proteinExistence type="predicted"/>
<accession>A0A2B7XPT0</accession>
<sequence length="319" mass="35814">MQRIDDRLARHSLKLSSSEALLSRRYRRSRPVSMDPPELSIMPVQHSALEGRGYASGPGSRSPQTTTIRFADSPPIKRPDKPRTRLENPYAPPASYHNPHPHVQSMLIRRTRSLQPAPIRTDLASRSITPSPSMSPKPLPPYPQESPRNSSIQMSRLNKPTPPLPGAHNYSSSMSASSRSSSNTSISTQATELTLKSEKQQQPGTPTIKLTEPPSSPKKESKPAPQKQHRPKKYAIPPLTRVHFACYQSHRYFAASNNSVYPVPCMTCLKVDEEIRWRCTFCCLRICGECMQLIDKCKRRSLKELMERLLRALEGAEGA</sequence>
<feature type="compositionally biased region" description="Polar residues" evidence="1">
    <location>
        <begin position="146"/>
        <end position="158"/>
    </location>
</feature>
<name>A0A2B7XPT0_9EURO</name>
<dbReference type="EMBL" id="PDNB01000082">
    <property type="protein sequence ID" value="PGH10791.1"/>
    <property type="molecule type" value="Genomic_DNA"/>
</dbReference>
<organism evidence="2 3">
    <name type="scientific">Helicocarpus griseus UAMH5409</name>
    <dbReference type="NCBI Taxonomy" id="1447875"/>
    <lineage>
        <taxon>Eukaryota</taxon>
        <taxon>Fungi</taxon>
        <taxon>Dikarya</taxon>
        <taxon>Ascomycota</taxon>
        <taxon>Pezizomycotina</taxon>
        <taxon>Eurotiomycetes</taxon>
        <taxon>Eurotiomycetidae</taxon>
        <taxon>Onygenales</taxon>
        <taxon>Ajellomycetaceae</taxon>
        <taxon>Helicocarpus</taxon>
    </lineage>
</organism>
<dbReference type="Proteomes" id="UP000223968">
    <property type="component" value="Unassembled WGS sequence"/>
</dbReference>
<reference evidence="2 3" key="1">
    <citation type="submission" date="2017-10" db="EMBL/GenBank/DDBJ databases">
        <title>Comparative genomics in systemic dimorphic fungi from Ajellomycetaceae.</title>
        <authorList>
            <person name="Munoz J.F."/>
            <person name="Mcewen J.G."/>
            <person name="Clay O.K."/>
            <person name="Cuomo C.A."/>
        </authorList>
    </citation>
    <scope>NUCLEOTIDE SEQUENCE [LARGE SCALE GENOMIC DNA]</scope>
    <source>
        <strain evidence="2 3">UAMH5409</strain>
    </source>
</reference>
<evidence type="ECO:0000313" key="3">
    <source>
        <dbReference type="Proteomes" id="UP000223968"/>
    </source>
</evidence>
<feature type="region of interest" description="Disordered" evidence="1">
    <location>
        <begin position="26"/>
        <end position="101"/>
    </location>
</feature>
<feature type="compositionally biased region" description="Low complexity" evidence="1">
    <location>
        <begin position="171"/>
        <end position="187"/>
    </location>
</feature>
<dbReference type="STRING" id="1447875.A0A2B7XPT0"/>
<gene>
    <name evidence="2" type="ORF">AJ79_05264</name>
</gene>
<keyword evidence="3" id="KW-1185">Reference proteome</keyword>
<protein>
    <submittedName>
        <fullName evidence="2">Uncharacterized protein</fullName>
    </submittedName>
</protein>
<comment type="caution">
    <text evidence="2">The sequence shown here is derived from an EMBL/GenBank/DDBJ whole genome shotgun (WGS) entry which is preliminary data.</text>
</comment>
<feature type="compositionally biased region" description="Polar residues" evidence="1">
    <location>
        <begin position="188"/>
        <end position="205"/>
    </location>
</feature>
<feature type="compositionally biased region" description="Basic and acidic residues" evidence="1">
    <location>
        <begin position="75"/>
        <end position="86"/>
    </location>
</feature>
<dbReference type="AlphaFoldDB" id="A0A2B7XPT0"/>
<feature type="compositionally biased region" description="Pro residues" evidence="1">
    <location>
        <begin position="133"/>
        <end position="144"/>
    </location>
</feature>
<evidence type="ECO:0000313" key="2">
    <source>
        <dbReference type="EMBL" id="PGH10791.1"/>
    </source>
</evidence>